<dbReference type="InterPro" id="IPR000651">
    <property type="entry name" value="Ras-like_Gua-exchang_fac_N"/>
</dbReference>
<dbReference type="Gene3D" id="1.20.870.10">
    <property type="entry name" value="Son of sevenless (SoS) protein Chain: S domain 1"/>
    <property type="match status" value="1"/>
</dbReference>
<dbReference type="GO" id="GO:0005085">
    <property type="term" value="F:guanyl-nucleotide exchange factor activity"/>
    <property type="evidence" value="ECO:0007669"/>
    <property type="project" value="UniProtKB-KW"/>
</dbReference>
<evidence type="ECO:0000256" key="11">
    <source>
        <dbReference type="PROSITE-ProRule" id="PRU00192"/>
    </source>
</evidence>
<dbReference type="SMART" id="SM00229">
    <property type="entry name" value="RasGEFN"/>
    <property type="match status" value="1"/>
</dbReference>
<dbReference type="PRINTS" id="PR00452">
    <property type="entry name" value="SH3DOMAIN"/>
</dbReference>
<comment type="subcellular location">
    <subcellularLocation>
        <location evidence="2">Endosome membrane</location>
        <topology evidence="2">Peripheral membrane protein</topology>
        <orientation evidence="2">Cytoplasmic side</orientation>
    </subcellularLocation>
</comment>
<evidence type="ECO:0000256" key="1">
    <source>
        <dbReference type="ARBA" id="ARBA00002654"/>
    </source>
</evidence>
<evidence type="ECO:0000256" key="12">
    <source>
        <dbReference type="SAM" id="MobiDB-lite"/>
    </source>
</evidence>
<comment type="similarity">
    <text evidence="3">Belongs to the STAM family.</text>
</comment>
<evidence type="ECO:0000313" key="17">
    <source>
        <dbReference type="Proteomes" id="UP000265663"/>
    </source>
</evidence>
<dbReference type="InterPro" id="IPR056685">
    <property type="entry name" value="DUF7783"/>
</dbReference>
<comment type="function">
    <text evidence="1">Component of the ESCRT-0 complex which is the sorting receptor for ubiquitinated cargo proteins at the multivesicular body (MVB).</text>
</comment>
<gene>
    <name evidence="16" type="ORF">GMOD_00005699</name>
</gene>
<feature type="domain" description="SH3" evidence="13">
    <location>
        <begin position="10"/>
        <end position="69"/>
    </location>
</feature>
<keyword evidence="9" id="KW-0967">Endosome</keyword>
<name>A0A3M7M9J4_9PLEO</name>
<organism evidence="16 17">
    <name type="scientific">Pyrenophora seminiperda CCB06</name>
    <dbReference type="NCBI Taxonomy" id="1302712"/>
    <lineage>
        <taxon>Eukaryota</taxon>
        <taxon>Fungi</taxon>
        <taxon>Dikarya</taxon>
        <taxon>Ascomycota</taxon>
        <taxon>Pezizomycotina</taxon>
        <taxon>Dothideomycetes</taxon>
        <taxon>Pleosporomycetidae</taxon>
        <taxon>Pleosporales</taxon>
        <taxon>Pleosporineae</taxon>
        <taxon>Pleosporaceae</taxon>
        <taxon>Pyrenophora</taxon>
    </lineage>
</organism>
<dbReference type="SUPFAM" id="SSF48366">
    <property type="entry name" value="Ras GEF"/>
    <property type="match status" value="1"/>
</dbReference>
<reference evidence="16 17" key="1">
    <citation type="journal article" date="2014" name="PLoS ONE">
        <title>De novo Genome Assembly of the Fungal Plant Pathogen Pyrenophora semeniperda.</title>
        <authorList>
            <person name="Soliai M.M."/>
            <person name="Meyer S.E."/>
            <person name="Udall J.A."/>
            <person name="Elzinga D.E."/>
            <person name="Hermansen R.A."/>
            <person name="Bodily P.M."/>
            <person name="Hart A.A."/>
            <person name="Coleman C.E."/>
        </authorList>
    </citation>
    <scope>NUCLEOTIDE SEQUENCE [LARGE SCALE GENOMIC DNA]</scope>
    <source>
        <strain evidence="16 17">CCB06</strain>
        <tissue evidence="16">Mycelium</tissue>
    </source>
</reference>
<dbReference type="InterPro" id="IPR036964">
    <property type="entry name" value="RASGEF_cat_dom_sf"/>
</dbReference>
<feature type="compositionally biased region" description="Basic and acidic residues" evidence="12">
    <location>
        <begin position="626"/>
        <end position="639"/>
    </location>
</feature>
<comment type="subunit">
    <text evidence="4">Component of the ESCRT-0 complex composed of HSE1 and VPS27.</text>
</comment>
<evidence type="ECO:0000256" key="10">
    <source>
        <dbReference type="PROSITE-ProRule" id="PRU00168"/>
    </source>
</evidence>
<evidence type="ECO:0000259" key="13">
    <source>
        <dbReference type="PROSITE" id="PS50002"/>
    </source>
</evidence>
<dbReference type="OrthoDB" id="546434at2759"/>
<feature type="region of interest" description="Disordered" evidence="12">
    <location>
        <begin position="626"/>
        <end position="678"/>
    </location>
</feature>
<dbReference type="PROSITE" id="PS50002">
    <property type="entry name" value="SH3"/>
    <property type="match status" value="1"/>
</dbReference>
<dbReference type="Pfam" id="PF23518">
    <property type="entry name" value="WW_2"/>
    <property type="match status" value="1"/>
</dbReference>
<dbReference type="InterPro" id="IPR057827">
    <property type="entry name" value="WW_fungi"/>
</dbReference>
<dbReference type="Proteomes" id="UP000265663">
    <property type="component" value="Unassembled WGS sequence"/>
</dbReference>
<keyword evidence="16" id="KW-0132">Cell division</keyword>
<accession>A0A3M7M9J4</accession>
<dbReference type="GO" id="GO:0010008">
    <property type="term" value="C:endosome membrane"/>
    <property type="evidence" value="ECO:0007669"/>
    <property type="project" value="UniProtKB-SubCell"/>
</dbReference>
<dbReference type="FunFam" id="2.30.30.40:FF:000072">
    <property type="entry name" value="Unconventional Myosin IB"/>
    <property type="match status" value="1"/>
</dbReference>
<dbReference type="Pfam" id="PF25006">
    <property type="entry name" value="DUF7783"/>
    <property type="match status" value="1"/>
</dbReference>
<dbReference type="Pfam" id="PF00617">
    <property type="entry name" value="RasGEF"/>
    <property type="match status" value="1"/>
</dbReference>
<evidence type="ECO:0000256" key="7">
    <source>
        <dbReference type="ARBA" id="ARBA00022443"/>
    </source>
</evidence>
<dbReference type="PROSITE" id="PS50009">
    <property type="entry name" value="RASGEF_CAT"/>
    <property type="match status" value="1"/>
</dbReference>
<evidence type="ECO:0000259" key="15">
    <source>
        <dbReference type="PROSITE" id="PS50212"/>
    </source>
</evidence>
<dbReference type="InterPro" id="IPR019804">
    <property type="entry name" value="Ras_G-nucl-exch_fac_CS"/>
</dbReference>
<dbReference type="Pfam" id="PF00618">
    <property type="entry name" value="RasGEF_N"/>
    <property type="match status" value="1"/>
</dbReference>
<dbReference type="SMART" id="SM00147">
    <property type="entry name" value="RasGEF"/>
    <property type="match status" value="1"/>
</dbReference>
<dbReference type="PROSITE" id="PS00720">
    <property type="entry name" value="RASGEF"/>
    <property type="match status" value="1"/>
</dbReference>
<evidence type="ECO:0000256" key="2">
    <source>
        <dbReference type="ARBA" id="ARBA00004125"/>
    </source>
</evidence>
<dbReference type="CDD" id="cd06224">
    <property type="entry name" value="REM"/>
    <property type="match status" value="1"/>
</dbReference>
<evidence type="ECO:0000256" key="9">
    <source>
        <dbReference type="ARBA" id="ARBA00022753"/>
    </source>
</evidence>
<dbReference type="InterPro" id="IPR036028">
    <property type="entry name" value="SH3-like_dom_sf"/>
</dbReference>
<sequence>MNGFSGTTDAGGMYVKALYDYQADDRTSLSFRTGDIIQVITQLESGWWDGVIHGVRGWFPSNYCAVVQRPSEDVEDDRDGADADDDHDARSVSGAEGDYSDADSLSAGNDTILPIERNGTHDKEEEAAFWIPQATPDGRLFYFNTLTGVSTMNLPLESPSANESGPRNRTDVFIPEMSRPPAELLASGSGYNMEDTDDETSASDFEGPGNKGSYSSRHRQRLSSGLSSATSMESMNASYPNRSYDQSGMSFAASTAIPPTGTTSTSFVNSSGLGGPDDASRKFYDDVSPVPLTWNRMVEDMRRAIERYKQSINNSDRSEFVKRAEDISDHLRLLLAAGSGTTDNHSGNPSIISTNKALYPHFRETMSRFSKLVLSSHIAASDFPPPDSYSKCLKEAEGVLNGVFGFVEVARQQRGEEIPRLVPGFVVGNLTGGSWQNNGTDSHDANTSMFSDLDDYEPPVEPTLKLDSRILERLQDLKRLITTNLRRLDEQLILRDTVITHKKHQAIGEHVCNTAGKVVESCRPWLSTIEQVNLASLDAEANGQQLNEFSIQKQKAYDVVSELVIACQGVAAPLGDEWAELRGDSLEDRINAVRAVSRDLESTFSHQYGLLQSLSDTVPLSDIVSRGESRRNTDGELASHTRGPSGPERPLLGNIPKAETYSAGTPLTGDDGKVEPVRSANSNKKIKDFFGEVPVIPQQAIEETPEFLKLDHEGEISYDHKSTPPQLKGGTLAGLVEQLTRHDRLDPAFNNTFLLTYRSFTTASELFEMLVKRWSIQPPHGLDKDDYQHWVDKKQKPIRFRVVNILKSWFDNYWMEGNDEEARILIQRVYNFAKDHVATTSTPGAAPLMTSVEQRSRGPDMPTKRLVLTLSAQTPQPILPKHMKKLKFLDIDATEFARQLTIIESRLYGKIRPTECLNKTWQKKLSPGEPDPAANVKALILHSNQLTNWVAQMILTQQDVKRRVIVIKHFVNVADKCRQLNNFSTLTSIISALGTAPIHRLNRTWSAVNQRSMATLESMRKLMGSTKNFAEYRDTLHRANPPCIPFFGVYLTDLTFIEDGIPSLIKRTNLINFAKRAKTAEVIRDIQQYQNVPYPLQPVPELQDYILTNMQSAGDVHEMYEMSLSVEPREREDEKIARYTSYFSLDRSFMKRDQEDVVEVASLREWILVMRL</sequence>
<keyword evidence="17" id="KW-1185">Reference proteome</keyword>
<dbReference type="PANTHER" id="PTHR23113">
    <property type="entry name" value="GUANINE NUCLEOTIDE EXCHANGE FACTOR"/>
    <property type="match status" value="1"/>
</dbReference>
<proteinExistence type="inferred from homology"/>
<dbReference type="Pfam" id="PF25008">
    <property type="entry name" value="DUF7784"/>
    <property type="match status" value="1"/>
</dbReference>
<dbReference type="CDD" id="cd11883">
    <property type="entry name" value="SH3_Sdc25"/>
    <property type="match status" value="1"/>
</dbReference>
<feature type="domain" description="Ras-GEF" evidence="14">
    <location>
        <begin position="892"/>
        <end position="1129"/>
    </location>
</feature>
<evidence type="ECO:0000256" key="6">
    <source>
        <dbReference type="ARBA" id="ARBA00018978"/>
    </source>
</evidence>
<keyword evidence="8 10" id="KW-0344">Guanine-nucleotide releasing factor</keyword>
<keyword evidence="16" id="KW-0131">Cell cycle</keyword>
<dbReference type="AlphaFoldDB" id="A0A3M7M9J4"/>
<dbReference type="GO" id="GO:0005886">
    <property type="term" value="C:plasma membrane"/>
    <property type="evidence" value="ECO:0007669"/>
    <property type="project" value="TreeGrafter"/>
</dbReference>
<dbReference type="InterPro" id="IPR023578">
    <property type="entry name" value="Ras_GEF_dom_sf"/>
</dbReference>
<dbReference type="PANTHER" id="PTHR23113:SF368">
    <property type="entry name" value="CELL DIVISION CONTROL PROTEIN 25"/>
    <property type="match status" value="1"/>
</dbReference>
<dbReference type="InterPro" id="IPR008937">
    <property type="entry name" value="Ras-like_GEF"/>
</dbReference>
<dbReference type="PROSITE" id="PS50212">
    <property type="entry name" value="RASGEF_NTER"/>
    <property type="match status" value="1"/>
</dbReference>
<dbReference type="Pfam" id="PF00018">
    <property type="entry name" value="SH3_1"/>
    <property type="match status" value="1"/>
</dbReference>
<dbReference type="InterPro" id="IPR001452">
    <property type="entry name" value="SH3_domain"/>
</dbReference>
<dbReference type="SMART" id="SM00326">
    <property type="entry name" value="SH3"/>
    <property type="match status" value="1"/>
</dbReference>
<evidence type="ECO:0000259" key="14">
    <source>
        <dbReference type="PROSITE" id="PS50009"/>
    </source>
</evidence>
<keyword evidence="7 11" id="KW-0728">SH3 domain</keyword>
<dbReference type="Gene3D" id="2.30.30.40">
    <property type="entry name" value="SH3 Domains"/>
    <property type="match status" value="1"/>
</dbReference>
<dbReference type="GO" id="GO:0007265">
    <property type="term" value="P:Ras protein signal transduction"/>
    <property type="evidence" value="ECO:0007669"/>
    <property type="project" value="TreeGrafter"/>
</dbReference>
<feature type="compositionally biased region" description="Acidic residues" evidence="12">
    <location>
        <begin position="73"/>
        <end position="86"/>
    </location>
</feature>
<protein>
    <recommendedName>
        <fullName evidence="5">Class E vacuolar protein-sorting machinery protein HSE1</fullName>
    </recommendedName>
    <alternativeName>
        <fullName evidence="6">Class E vacuolar protein-sorting machinery protein hse1</fullName>
    </alternativeName>
</protein>
<feature type="domain" description="N-terminal Ras-GEF" evidence="15">
    <location>
        <begin position="723"/>
        <end position="853"/>
    </location>
</feature>
<evidence type="ECO:0000256" key="3">
    <source>
        <dbReference type="ARBA" id="ARBA00009666"/>
    </source>
</evidence>
<evidence type="ECO:0000313" key="16">
    <source>
        <dbReference type="EMBL" id="RMZ71181.1"/>
    </source>
</evidence>
<evidence type="ECO:0000256" key="4">
    <source>
        <dbReference type="ARBA" id="ARBA00011446"/>
    </source>
</evidence>
<evidence type="ECO:0000256" key="5">
    <source>
        <dbReference type="ARBA" id="ARBA00017923"/>
    </source>
</evidence>
<dbReference type="InterPro" id="IPR001895">
    <property type="entry name" value="RASGEF_cat_dom"/>
</dbReference>
<dbReference type="CDD" id="cd00155">
    <property type="entry name" value="RasGEF"/>
    <property type="match status" value="1"/>
</dbReference>
<dbReference type="SUPFAM" id="SSF50044">
    <property type="entry name" value="SH3-domain"/>
    <property type="match status" value="1"/>
</dbReference>
<dbReference type="InterPro" id="IPR056686">
    <property type="entry name" value="DUF7784"/>
</dbReference>
<dbReference type="Gene3D" id="1.10.840.10">
    <property type="entry name" value="Ras guanine-nucleotide exchange factors catalytic domain"/>
    <property type="match status" value="1"/>
</dbReference>
<evidence type="ECO:0000256" key="8">
    <source>
        <dbReference type="ARBA" id="ARBA00022658"/>
    </source>
</evidence>
<feature type="region of interest" description="Disordered" evidence="12">
    <location>
        <begin position="70"/>
        <end position="115"/>
    </location>
</feature>
<feature type="region of interest" description="Disordered" evidence="12">
    <location>
        <begin position="182"/>
        <end position="241"/>
    </location>
</feature>
<feature type="compositionally biased region" description="Polar residues" evidence="12">
    <location>
        <begin position="222"/>
        <end position="241"/>
    </location>
</feature>
<dbReference type="GO" id="GO:0051301">
    <property type="term" value="P:cell division"/>
    <property type="evidence" value="ECO:0007669"/>
    <property type="project" value="UniProtKB-KW"/>
</dbReference>
<dbReference type="EMBL" id="KE747826">
    <property type="protein sequence ID" value="RMZ71181.1"/>
    <property type="molecule type" value="Genomic_DNA"/>
</dbReference>